<reference evidence="7 8" key="1">
    <citation type="submission" date="2013-04" db="EMBL/GenBank/DDBJ databases">
        <authorList>
            <person name="Harkins D.M."/>
            <person name="Durkin A.S."/>
            <person name="Brinkac L.M."/>
            <person name="Haft D.H."/>
            <person name="Selengut J.D."/>
            <person name="Sanka R."/>
            <person name="DePew J."/>
            <person name="Purushe J."/>
            <person name="Hartskeerl R.A."/>
            <person name="Ahmed A."/>
            <person name="van der Linden H."/>
            <person name="Goris M.G.A."/>
            <person name="Vinetz J.M."/>
            <person name="Sutton G.G."/>
            <person name="Nierman W.C."/>
            <person name="Fouts D.E."/>
        </authorList>
    </citation>
    <scope>NUCLEOTIDE SEQUENCE [LARGE SCALE GENOMIC DNA]</scope>
    <source>
        <strain evidence="7 8">Sao Paulo</strain>
    </source>
</reference>
<dbReference type="Proteomes" id="UP000013996">
    <property type="component" value="Unassembled WGS sequence"/>
</dbReference>
<feature type="chain" id="PRO_5022888139" evidence="5">
    <location>
        <begin position="39"/>
        <end position="147"/>
    </location>
</feature>
<dbReference type="Pfam" id="PF00034">
    <property type="entry name" value="Cytochrom_C"/>
    <property type="match status" value="1"/>
</dbReference>
<keyword evidence="1 4" id="KW-0349">Heme</keyword>
<dbReference type="InterPro" id="IPR009056">
    <property type="entry name" value="Cyt_c-like_dom"/>
</dbReference>
<dbReference type="GO" id="GO:0009055">
    <property type="term" value="F:electron transfer activity"/>
    <property type="evidence" value="ECO:0007669"/>
    <property type="project" value="InterPro"/>
</dbReference>
<dbReference type="EMBL" id="AOGX02000015">
    <property type="protein sequence ID" value="EOQ89102.1"/>
    <property type="molecule type" value="Genomic_DNA"/>
</dbReference>
<evidence type="ECO:0000313" key="7">
    <source>
        <dbReference type="EMBL" id="EOQ89102.1"/>
    </source>
</evidence>
<protein>
    <submittedName>
        <fullName evidence="7">Cytochrome C</fullName>
    </submittedName>
</protein>
<evidence type="ECO:0000259" key="6">
    <source>
        <dbReference type="PROSITE" id="PS51007"/>
    </source>
</evidence>
<dbReference type="PROSITE" id="PS51007">
    <property type="entry name" value="CYTC"/>
    <property type="match status" value="1"/>
</dbReference>
<keyword evidence="3 4" id="KW-0408">Iron</keyword>
<evidence type="ECO:0000256" key="4">
    <source>
        <dbReference type="PROSITE-ProRule" id="PRU00433"/>
    </source>
</evidence>
<organism evidence="7 8">
    <name type="scientific">Leptospira yanagawae serovar Saopaulo str. Sao Paulo = ATCC 700523</name>
    <dbReference type="NCBI Taxonomy" id="1249483"/>
    <lineage>
        <taxon>Bacteria</taxon>
        <taxon>Pseudomonadati</taxon>
        <taxon>Spirochaetota</taxon>
        <taxon>Spirochaetia</taxon>
        <taxon>Leptospirales</taxon>
        <taxon>Leptospiraceae</taxon>
        <taxon>Leptospira</taxon>
    </lineage>
</organism>
<sequence>MRLTVFSLKPMFSFSFLTSVKQCLFVFTMCFLYFQCNAEDESTKKEPPPPKAITVPFPEAMYVQNGCISCHGPEGNGRGTRTHLLKDARIPNFQDITTYVNGSSKEAIAKSIKNGIPGSYMKAYSHMRKNEIDALAEYIQKMQRNNR</sequence>
<feature type="signal peptide" evidence="5">
    <location>
        <begin position="1"/>
        <end position="38"/>
    </location>
</feature>
<name>A0A5E8HDY7_9LEPT</name>
<evidence type="ECO:0000313" key="8">
    <source>
        <dbReference type="Proteomes" id="UP000013996"/>
    </source>
</evidence>
<dbReference type="STRING" id="1249483.LEP1GSC202_0732"/>
<proteinExistence type="predicted"/>
<feature type="domain" description="Cytochrome c" evidence="6">
    <location>
        <begin position="53"/>
        <end position="143"/>
    </location>
</feature>
<dbReference type="GO" id="GO:0046872">
    <property type="term" value="F:metal ion binding"/>
    <property type="evidence" value="ECO:0007669"/>
    <property type="project" value="UniProtKB-KW"/>
</dbReference>
<accession>A0A5E8HDY7</accession>
<dbReference type="Gene3D" id="1.10.760.10">
    <property type="entry name" value="Cytochrome c-like domain"/>
    <property type="match status" value="1"/>
</dbReference>
<dbReference type="InterPro" id="IPR036909">
    <property type="entry name" value="Cyt_c-like_dom_sf"/>
</dbReference>
<comment type="caution">
    <text evidence="7">The sequence shown here is derived from an EMBL/GenBank/DDBJ whole genome shotgun (WGS) entry which is preliminary data.</text>
</comment>
<evidence type="ECO:0000256" key="2">
    <source>
        <dbReference type="ARBA" id="ARBA00022723"/>
    </source>
</evidence>
<gene>
    <name evidence="7" type="ORF">LEP1GSC202_0732</name>
</gene>
<keyword evidence="5" id="KW-0732">Signal</keyword>
<evidence type="ECO:0000256" key="3">
    <source>
        <dbReference type="ARBA" id="ARBA00023004"/>
    </source>
</evidence>
<dbReference type="SUPFAM" id="SSF46626">
    <property type="entry name" value="Cytochrome c"/>
    <property type="match status" value="1"/>
</dbReference>
<evidence type="ECO:0000256" key="5">
    <source>
        <dbReference type="SAM" id="SignalP"/>
    </source>
</evidence>
<dbReference type="AlphaFoldDB" id="A0A5E8HDY7"/>
<evidence type="ECO:0000256" key="1">
    <source>
        <dbReference type="ARBA" id="ARBA00022617"/>
    </source>
</evidence>
<dbReference type="GO" id="GO:0020037">
    <property type="term" value="F:heme binding"/>
    <property type="evidence" value="ECO:0007669"/>
    <property type="project" value="InterPro"/>
</dbReference>
<keyword evidence="2 4" id="KW-0479">Metal-binding</keyword>